<name>A0A9X1NW54_9HYPH</name>
<dbReference type="Gene3D" id="2.40.10.220">
    <property type="entry name" value="predicted glycosyltransferase like domains"/>
    <property type="match status" value="1"/>
</dbReference>
<dbReference type="AlphaFoldDB" id="A0A9X1NW54"/>
<dbReference type="RefSeq" id="WP_231816650.1">
    <property type="nucleotide sequence ID" value="NZ_JAJOZR010000017.1"/>
</dbReference>
<proteinExistence type="predicted"/>
<accession>A0A9X1NW54</accession>
<dbReference type="EMBL" id="JAJOZR010000017">
    <property type="protein sequence ID" value="MCD7111578.1"/>
    <property type="molecule type" value="Genomic_DNA"/>
</dbReference>
<sequence>MEEHRSRPRTRTFKSGRLVFNDGRSTLDCVVRNISEGGAKLSFNQVAAIPDVFQIALSDGARKTCRIVWRKSLDVGVSFEASGDASSTGSV</sequence>
<dbReference type="InterPro" id="IPR009875">
    <property type="entry name" value="PilZ_domain"/>
</dbReference>
<gene>
    <name evidence="2" type="ORF">LRX75_21300</name>
</gene>
<evidence type="ECO:0000313" key="2">
    <source>
        <dbReference type="EMBL" id="MCD7111578.1"/>
    </source>
</evidence>
<reference evidence="2" key="1">
    <citation type="submission" date="2021-12" db="EMBL/GenBank/DDBJ databases">
        <authorList>
            <person name="Li Y."/>
        </authorList>
    </citation>
    <scope>NUCLEOTIDE SEQUENCE</scope>
    <source>
        <strain evidence="2">DKSPLA3</strain>
    </source>
</reference>
<keyword evidence="3" id="KW-1185">Reference proteome</keyword>
<organism evidence="2 3">
    <name type="scientific">Rhizobium quercicola</name>
    <dbReference type="NCBI Taxonomy" id="2901226"/>
    <lineage>
        <taxon>Bacteria</taxon>
        <taxon>Pseudomonadati</taxon>
        <taxon>Pseudomonadota</taxon>
        <taxon>Alphaproteobacteria</taxon>
        <taxon>Hyphomicrobiales</taxon>
        <taxon>Rhizobiaceae</taxon>
        <taxon>Rhizobium/Agrobacterium group</taxon>
        <taxon>Rhizobium</taxon>
    </lineage>
</organism>
<dbReference type="SUPFAM" id="SSF141371">
    <property type="entry name" value="PilZ domain-like"/>
    <property type="match status" value="1"/>
</dbReference>
<protein>
    <submittedName>
        <fullName evidence="2">PilZ domain-containing protein</fullName>
    </submittedName>
</protein>
<evidence type="ECO:0000259" key="1">
    <source>
        <dbReference type="Pfam" id="PF07238"/>
    </source>
</evidence>
<dbReference type="Proteomes" id="UP001139089">
    <property type="component" value="Unassembled WGS sequence"/>
</dbReference>
<dbReference type="Pfam" id="PF07238">
    <property type="entry name" value="PilZ"/>
    <property type="match status" value="1"/>
</dbReference>
<evidence type="ECO:0000313" key="3">
    <source>
        <dbReference type="Proteomes" id="UP001139089"/>
    </source>
</evidence>
<feature type="domain" description="PilZ" evidence="1">
    <location>
        <begin position="4"/>
        <end position="80"/>
    </location>
</feature>
<dbReference type="GO" id="GO:0035438">
    <property type="term" value="F:cyclic-di-GMP binding"/>
    <property type="evidence" value="ECO:0007669"/>
    <property type="project" value="InterPro"/>
</dbReference>
<comment type="caution">
    <text evidence="2">The sequence shown here is derived from an EMBL/GenBank/DDBJ whole genome shotgun (WGS) entry which is preliminary data.</text>
</comment>